<reference evidence="1 2" key="1">
    <citation type="journal article" date="2019" name="Nat. Ecol. Evol.">
        <title>Megaphylogeny resolves global patterns of mushroom evolution.</title>
        <authorList>
            <person name="Varga T."/>
            <person name="Krizsan K."/>
            <person name="Foldi C."/>
            <person name="Dima B."/>
            <person name="Sanchez-Garcia M."/>
            <person name="Sanchez-Ramirez S."/>
            <person name="Szollosi G.J."/>
            <person name="Szarkandi J.G."/>
            <person name="Papp V."/>
            <person name="Albert L."/>
            <person name="Andreopoulos W."/>
            <person name="Angelini C."/>
            <person name="Antonin V."/>
            <person name="Barry K.W."/>
            <person name="Bougher N.L."/>
            <person name="Buchanan P."/>
            <person name="Buyck B."/>
            <person name="Bense V."/>
            <person name="Catcheside P."/>
            <person name="Chovatia M."/>
            <person name="Cooper J."/>
            <person name="Damon W."/>
            <person name="Desjardin D."/>
            <person name="Finy P."/>
            <person name="Geml J."/>
            <person name="Haridas S."/>
            <person name="Hughes K."/>
            <person name="Justo A."/>
            <person name="Karasinski D."/>
            <person name="Kautmanova I."/>
            <person name="Kiss B."/>
            <person name="Kocsube S."/>
            <person name="Kotiranta H."/>
            <person name="LaButti K.M."/>
            <person name="Lechner B.E."/>
            <person name="Liimatainen K."/>
            <person name="Lipzen A."/>
            <person name="Lukacs Z."/>
            <person name="Mihaltcheva S."/>
            <person name="Morgado L.N."/>
            <person name="Niskanen T."/>
            <person name="Noordeloos M.E."/>
            <person name="Ohm R.A."/>
            <person name="Ortiz-Santana B."/>
            <person name="Ovrebo C."/>
            <person name="Racz N."/>
            <person name="Riley R."/>
            <person name="Savchenko A."/>
            <person name="Shiryaev A."/>
            <person name="Soop K."/>
            <person name="Spirin V."/>
            <person name="Szebenyi C."/>
            <person name="Tomsovsky M."/>
            <person name="Tulloss R.E."/>
            <person name="Uehling J."/>
            <person name="Grigoriev I.V."/>
            <person name="Vagvolgyi C."/>
            <person name="Papp T."/>
            <person name="Martin F.M."/>
            <person name="Miettinen O."/>
            <person name="Hibbett D.S."/>
            <person name="Nagy L.G."/>
        </authorList>
    </citation>
    <scope>NUCLEOTIDE SEQUENCE [LARGE SCALE GENOMIC DNA]</scope>
    <source>
        <strain evidence="1 2">NL-1719</strain>
    </source>
</reference>
<evidence type="ECO:0000313" key="1">
    <source>
        <dbReference type="EMBL" id="TFK67133.1"/>
    </source>
</evidence>
<proteinExistence type="predicted"/>
<organism evidence="1 2">
    <name type="scientific">Pluteus cervinus</name>
    <dbReference type="NCBI Taxonomy" id="181527"/>
    <lineage>
        <taxon>Eukaryota</taxon>
        <taxon>Fungi</taxon>
        <taxon>Dikarya</taxon>
        <taxon>Basidiomycota</taxon>
        <taxon>Agaricomycotina</taxon>
        <taxon>Agaricomycetes</taxon>
        <taxon>Agaricomycetidae</taxon>
        <taxon>Agaricales</taxon>
        <taxon>Pluteineae</taxon>
        <taxon>Pluteaceae</taxon>
        <taxon>Pluteus</taxon>
    </lineage>
</organism>
<accession>A0ACD3AMI4</accession>
<sequence length="202" mass="22093">MAPSAQRRGSITHNKVYSVFSTGLDSPVTRGLSLVVKLYLFFDASMQFCGSSTLGSCSSCQCHDAPGSDDQFVICNRNFNRNRGTRTESTRQHSSQRTYGLKACPSRGIRHSRALNRGPTVTLFFSRVSPTQNPPPTQRPGRASSIDSPLSLINLSRGVSSHSPGACGHASFLIGDVVLRLGSPSERSFRRLNRNSLYLLRD</sequence>
<keyword evidence="2" id="KW-1185">Reference proteome</keyword>
<name>A0ACD3AMI4_9AGAR</name>
<protein>
    <submittedName>
        <fullName evidence="1">Uncharacterized protein</fullName>
    </submittedName>
</protein>
<gene>
    <name evidence="1" type="ORF">BDN72DRAFT_113762</name>
</gene>
<evidence type="ECO:0000313" key="2">
    <source>
        <dbReference type="Proteomes" id="UP000308600"/>
    </source>
</evidence>
<dbReference type="EMBL" id="ML208384">
    <property type="protein sequence ID" value="TFK67133.1"/>
    <property type="molecule type" value="Genomic_DNA"/>
</dbReference>
<dbReference type="Proteomes" id="UP000308600">
    <property type="component" value="Unassembled WGS sequence"/>
</dbReference>